<evidence type="ECO:0000313" key="6">
    <source>
        <dbReference type="Proteomes" id="UP000250790"/>
    </source>
</evidence>
<comment type="caution">
    <text evidence="5">The sequence shown here is derived from an EMBL/GenBank/DDBJ whole genome shotgun (WGS) entry which is preliminary data.</text>
</comment>
<dbReference type="RefSeq" id="WP_108311873.1">
    <property type="nucleotide sequence ID" value="NZ_NESN01000001.1"/>
</dbReference>
<dbReference type="CDD" id="cd13679">
    <property type="entry name" value="PBP2_TRAP_YiaO_like"/>
    <property type="match status" value="1"/>
</dbReference>
<dbReference type="EMBL" id="NESN01000001">
    <property type="protein sequence ID" value="PUE55888.1"/>
    <property type="molecule type" value="Genomic_DNA"/>
</dbReference>
<dbReference type="GO" id="GO:0055085">
    <property type="term" value="P:transmembrane transport"/>
    <property type="evidence" value="ECO:0007669"/>
    <property type="project" value="InterPro"/>
</dbReference>
<dbReference type="Gene3D" id="3.40.190.170">
    <property type="entry name" value="Bacterial extracellular solute-binding protein, family 7"/>
    <property type="match status" value="1"/>
</dbReference>
<dbReference type="NCBIfam" id="TIGR00787">
    <property type="entry name" value="dctP"/>
    <property type="match status" value="1"/>
</dbReference>
<evidence type="ECO:0000256" key="2">
    <source>
        <dbReference type="ARBA" id="ARBA00022448"/>
    </source>
</evidence>
<evidence type="ECO:0000256" key="1">
    <source>
        <dbReference type="ARBA" id="ARBA00009023"/>
    </source>
</evidence>
<evidence type="ECO:0000256" key="3">
    <source>
        <dbReference type="ARBA" id="ARBA00022729"/>
    </source>
</evidence>
<keyword evidence="3 4" id="KW-0732">Signal</keyword>
<dbReference type="PANTHER" id="PTHR33376:SF7">
    <property type="entry name" value="C4-DICARBOXYLATE-BINDING PROTEIN DCTB"/>
    <property type="match status" value="1"/>
</dbReference>
<dbReference type="OrthoDB" id="9794826at2"/>
<dbReference type="PANTHER" id="PTHR33376">
    <property type="match status" value="1"/>
</dbReference>
<organism evidence="5 6">
    <name type="scientific">Limnohabitans parvus II-B4</name>
    <dbReference type="NCBI Taxonomy" id="1293052"/>
    <lineage>
        <taxon>Bacteria</taxon>
        <taxon>Pseudomonadati</taxon>
        <taxon>Pseudomonadota</taxon>
        <taxon>Betaproteobacteria</taxon>
        <taxon>Burkholderiales</taxon>
        <taxon>Comamonadaceae</taxon>
        <taxon>Limnohabitans</taxon>
    </lineage>
</organism>
<accession>A0A315EGA8</accession>
<dbReference type="PIRSF" id="PIRSF006470">
    <property type="entry name" value="DctB"/>
    <property type="match status" value="1"/>
</dbReference>
<dbReference type="AlphaFoldDB" id="A0A315EGA8"/>
<sequence>MFKRRNLVTLIAGTLMVATGAMAQFADRNIKFTNGINEDHPVGVGVRKMQEILAAKTGGKMKISSFWGGSAGGDMQAIQALRAGTQEMVCASTSPIVGIVKELGVFDLPFLFANEKEADAVLDGAAGKYFNAKLEAVGLVNLSYWENGFRNLTNSKRPVAKLEDFDGVKVRVMQNNIFLDTFKTLGSNAVPMAFPEVFTALETKTIDGQENPFVTIETSKFNEVQKYLSVTRHAYTPFVVLYSKKLWDQLNPQEQALLREAAMEGQKVQRAANRAMSDKSLAALKAKGMQINEVSAAEQTRIRAKVNAVYDKHKDSIGPDAIKVVQDELKKARGG</sequence>
<gene>
    <name evidence="5" type="ORF">B9Z37_02635</name>
</gene>
<feature type="chain" id="PRO_5016323127" evidence="4">
    <location>
        <begin position="24"/>
        <end position="335"/>
    </location>
</feature>
<dbReference type="InterPro" id="IPR004682">
    <property type="entry name" value="TRAP_DctP"/>
</dbReference>
<name>A0A315EGA8_9BURK</name>
<keyword evidence="6" id="KW-1185">Reference proteome</keyword>
<dbReference type="InterPro" id="IPR038404">
    <property type="entry name" value="TRAP_DctP_sf"/>
</dbReference>
<dbReference type="NCBIfam" id="NF037995">
    <property type="entry name" value="TRAP_S1"/>
    <property type="match status" value="1"/>
</dbReference>
<dbReference type="Proteomes" id="UP000250790">
    <property type="component" value="Unassembled WGS sequence"/>
</dbReference>
<keyword evidence="2" id="KW-0813">Transport</keyword>
<evidence type="ECO:0000313" key="5">
    <source>
        <dbReference type="EMBL" id="PUE55888.1"/>
    </source>
</evidence>
<dbReference type="InterPro" id="IPR018389">
    <property type="entry name" value="DctP_fam"/>
</dbReference>
<dbReference type="Pfam" id="PF03480">
    <property type="entry name" value="DctP"/>
    <property type="match status" value="1"/>
</dbReference>
<comment type="similarity">
    <text evidence="1">Belongs to the bacterial solute-binding protein 7 family.</text>
</comment>
<feature type="signal peptide" evidence="4">
    <location>
        <begin position="1"/>
        <end position="23"/>
    </location>
</feature>
<protein>
    <submittedName>
        <fullName evidence="5">ABC transporter substrate-binding protein</fullName>
    </submittedName>
</protein>
<reference evidence="5 6" key="1">
    <citation type="submission" date="2017-04" db="EMBL/GenBank/DDBJ databases">
        <title>Unexpected and diverse lifestyles within the genus Limnohabitans.</title>
        <authorList>
            <person name="Kasalicky V."/>
            <person name="Mehrshad M."/>
            <person name="Andrei S.-A."/>
            <person name="Salcher M."/>
            <person name="Kratochvilova H."/>
            <person name="Simek K."/>
            <person name="Ghai R."/>
        </authorList>
    </citation>
    <scope>NUCLEOTIDE SEQUENCE [LARGE SCALE GENOMIC DNA]</scope>
    <source>
        <strain evidence="5 6">II-B4</strain>
    </source>
</reference>
<proteinExistence type="inferred from homology"/>
<evidence type="ECO:0000256" key="4">
    <source>
        <dbReference type="SAM" id="SignalP"/>
    </source>
</evidence>
<dbReference type="GO" id="GO:0030288">
    <property type="term" value="C:outer membrane-bounded periplasmic space"/>
    <property type="evidence" value="ECO:0007669"/>
    <property type="project" value="InterPro"/>
</dbReference>